<sequence length="73" mass="7964">MPALVPAPFPPHSFYAIWTFAGAGSTAARIPRPSLCLFRYGLPNPSSHATTSTRHCRFTFYGCVKTSFSVEAI</sequence>
<accession>A0A9D4D8R9</accession>
<comment type="caution">
    <text evidence="1">The sequence shown here is derived from an EMBL/GenBank/DDBJ whole genome shotgun (WGS) entry which is preliminary data.</text>
</comment>
<organism evidence="1 2">
    <name type="scientific">Dreissena polymorpha</name>
    <name type="common">Zebra mussel</name>
    <name type="synonym">Mytilus polymorpha</name>
    <dbReference type="NCBI Taxonomy" id="45954"/>
    <lineage>
        <taxon>Eukaryota</taxon>
        <taxon>Metazoa</taxon>
        <taxon>Spiralia</taxon>
        <taxon>Lophotrochozoa</taxon>
        <taxon>Mollusca</taxon>
        <taxon>Bivalvia</taxon>
        <taxon>Autobranchia</taxon>
        <taxon>Heteroconchia</taxon>
        <taxon>Euheterodonta</taxon>
        <taxon>Imparidentia</taxon>
        <taxon>Neoheterodontei</taxon>
        <taxon>Myida</taxon>
        <taxon>Dreissenoidea</taxon>
        <taxon>Dreissenidae</taxon>
        <taxon>Dreissena</taxon>
    </lineage>
</organism>
<dbReference type="AlphaFoldDB" id="A0A9D4D8R9"/>
<keyword evidence="2" id="KW-1185">Reference proteome</keyword>
<reference evidence="1" key="2">
    <citation type="submission" date="2020-11" db="EMBL/GenBank/DDBJ databases">
        <authorList>
            <person name="McCartney M.A."/>
            <person name="Auch B."/>
            <person name="Kono T."/>
            <person name="Mallez S."/>
            <person name="Becker A."/>
            <person name="Gohl D.M."/>
            <person name="Silverstein K.A.T."/>
            <person name="Koren S."/>
            <person name="Bechman K.B."/>
            <person name="Herman A."/>
            <person name="Abrahante J.E."/>
            <person name="Garbe J."/>
        </authorList>
    </citation>
    <scope>NUCLEOTIDE SEQUENCE</scope>
    <source>
        <strain evidence="1">Duluth1</strain>
        <tissue evidence="1">Whole animal</tissue>
    </source>
</reference>
<proteinExistence type="predicted"/>
<evidence type="ECO:0000313" key="1">
    <source>
        <dbReference type="EMBL" id="KAH3741286.1"/>
    </source>
</evidence>
<gene>
    <name evidence="1" type="ORF">DPMN_048008</name>
</gene>
<reference evidence="1" key="1">
    <citation type="journal article" date="2019" name="bioRxiv">
        <title>The Genome of the Zebra Mussel, Dreissena polymorpha: A Resource for Invasive Species Research.</title>
        <authorList>
            <person name="McCartney M.A."/>
            <person name="Auch B."/>
            <person name="Kono T."/>
            <person name="Mallez S."/>
            <person name="Zhang Y."/>
            <person name="Obille A."/>
            <person name="Becker A."/>
            <person name="Abrahante J.E."/>
            <person name="Garbe J."/>
            <person name="Badalamenti J.P."/>
            <person name="Herman A."/>
            <person name="Mangelson H."/>
            <person name="Liachko I."/>
            <person name="Sullivan S."/>
            <person name="Sone E.D."/>
            <person name="Koren S."/>
            <person name="Silverstein K.A.T."/>
            <person name="Beckman K.B."/>
            <person name="Gohl D.M."/>
        </authorList>
    </citation>
    <scope>NUCLEOTIDE SEQUENCE</scope>
    <source>
        <strain evidence="1">Duluth1</strain>
        <tissue evidence="1">Whole animal</tissue>
    </source>
</reference>
<dbReference type="EMBL" id="JAIWYP010000011">
    <property type="protein sequence ID" value="KAH3741286.1"/>
    <property type="molecule type" value="Genomic_DNA"/>
</dbReference>
<dbReference type="Proteomes" id="UP000828390">
    <property type="component" value="Unassembled WGS sequence"/>
</dbReference>
<evidence type="ECO:0000313" key="2">
    <source>
        <dbReference type="Proteomes" id="UP000828390"/>
    </source>
</evidence>
<name>A0A9D4D8R9_DREPO</name>
<protein>
    <submittedName>
        <fullName evidence="1">Uncharacterized protein</fullName>
    </submittedName>
</protein>